<feature type="domain" description="Protein kinase" evidence="14">
    <location>
        <begin position="391"/>
        <end position="781"/>
    </location>
</feature>
<feature type="compositionally biased region" description="Basic and acidic residues" evidence="12">
    <location>
        <begin position="1362"/>
        <end position="1376"/>
    </location>
</feature>
<feature type="compositionally biased region" description="Acidic residues" evidence="12">
    <location>
        <begin position="335"/>
        <end position="349"/>
    </location>
</feature>
<dbReference type="PROSITE" id="PS50011">
    <property type="entry name" value="PROTEIN_KINASE_DOM"/>
    <property type="match status" value="1"/>
</dbReference>
<feature type="binding site" evidence="11">
    <location>
        <position position="420"/>
    </location>
    <ligand>
        <name>ATP</name>
        <dbReference type="ChEBI" id="CHEBI:30616"/>
    </ligand>
</feature>
<feature type="compositionally biased region" description="Basic and acidic residues" evidence="12">
    <location>
        <begin position="2005"/>
        <end position="2021"/>
    </location>
</feature>
<feature type="region of interest" description="Disordered" evidence="12">
    <location>
        <begin position="803"/>
        <end position="837"/>
    </location>
</feature>
<dbReference type="GO" id="GO:0005634">
    <property type="term" value="C:nucleus"/>
    <property type="evidence" value="ECO:0007669"/>
    <property type="project" value="TreeGrafter"/>
</dbReference>
<dbReference type="InterPro" id="IPR000719">
    <property type="entry name" value="Prot_kinase_dom"/>
</dbReference>
<evidence type="ECO:0000256" key="2">
    <source>
        <dbReference type="ARBA" id="ARBA00022527"/>
    </source>
</evidence>
<evidence type="ECO:0000256" key="9">
    <source>
        <dbReference type="ARBA" id="ARBA00041902"/>
    </source>
</evidence>
<keyword evidence="6 11" id="KW-0067">ATP-binding</keyword>
<keyword evidence="5 15" id="KW-0418">Kinase</keyword>
<feature type="compositionally biased region" description="Basic and acidic residues" evidence="12">
    <location>
        <begin position="457"/>
        <end position="474"/>
    </location>
</feature>
<feature type="compositionally biased region" description="Low complexity" evidence="12">
    <location>
        <begin position="1058"/>
        <end position="1074"/>
    </location>
</feature>
<gene>
    <name evidence="15" type="ORF">BESB_004370</name>
</gene>
<evidence type="ECO:0000256" key="1">
    <source>
        <dbReference type="ARBA" id="ARBA00006485"/>
    </source>
</evidence>
<feature type="compositionally biased region" description="Basic and acidic residues" evidence="12">
    <location>
        <begin position="228"/>
        <end position="248"/>
    </location>
</feature>
<feature type="compositionally biased region" description="Basic and acidic residues" evidence="12">
    <location>
        <begin position="1282"/>
        <end position="1307"/>
    </location>
</feature>
<evidence type="ECO:0000313" key="16">
    <source>
        <dbReference type="Proteomes" id="UP000224006"/>
    </source>
</evidence>
<feature type="compositionally biased region" description="Basic and acidic residues" evidence="12">
    <location>
        <begin position="1248"/>
        <end position="1257"/>
    </location>
</feature>
<dbReference type="GO" id="GO:0005524">
    <property type="term" value="F:ATP binding"/>
    <property type="evidence" value="ECO:0007669"/>
    <property type="project" value="UniProtKB-UniRule"/>
</dbReference>
<dbReference type="OrthoDB" id="1732493at2759"/>
<sequence length="2051" mass="221570">MARTEPSLEAPGVSSPPSLLLSRLLRRLLLPLFASPVALAASAPAAAAPAPSPAGHNEAQVSASSSASSAASSGFLTEPRRRRILAELARRYAAPPLLDLAGGGQSGADRDLSCALRLTCETRVLEAAEKREEAPAEGEEGGKEEARRLRATLSAPLSVRALLAVFDAHLGEIQGEIEARTKTRQGLSLRPAAHAEIPESQNEPDALPPVPVDASMETQASPLGSARLKREEGDALPKQEAPELRQTREEDELLQDEAALLFLRRRCLQWIGLWRVAAHTFSPSGRRGLRQLLLRESRRSAAKRPRRRGASPSADGEGLWTGAHRAAAALRAESGDADGEEKEEGEEAENCAAKASVGSRSGREGAGTKEKRGKAKTFFVMPIGGQSARQVVKVQQVGQGAYGDVWLAEDIKNRRRVAMKKMKLMAPPPLPNANQNPPPPPQSLANLRRPSSSAAPKADEKVRAEKTREEKTAGDKGLGGVAAVAAACQQMNNAGEEREGFPRTAIREISLLNELSDSKHIVELLAVVHSKPRLNDRHHRGAVWMVFEYLPFDLLGFLDAIRDTKERREKYTRPQTWLSIGEIKGILLQLFTALHHCHRRNVVHRDLKSANLLMDAEGTVKLADFGLARKFTKFPVLTNRVITLWYRPPELLLGAESYDGSIDMWSAGCIMAELVCGMPLFAADREAALLRQIVEKVGPPSEADLASLKALCPQHFRQQAGREERDPLFDGTGSDRSLDIQRLFKYRNQVGDEGWDLLRQLLAWDPTKRITARAALQHRWFATHPLPKRVEKRANLNAAHSYVSKYAQRRGGRDPRQQSAAKKGGKEGSSSAGDEVRCERVSVGEARLAAWGRSVEWRAARLETLRRLYRERQQEDGLASPQLGPSAAAAPAAEGRGAASLSAAAEPVLSALLHPRAASALSASLHSSDSLASSRSSLPLVSSATPPCASLPTAAEAFPRRDGVLRPSGSREATGASERDAELLLPRRTEGPREKDKCDRAARGARSPLSLSRFSPARWKDRRDAGEPKKEKRPYSREGESEARRDDDGGRESDRRGASSLRSRPSPSRFASPAREAEFQLSAWRGGEERRRSPRPRRGGDSFAEEALSAHDEHRGRHAYSQEGARRRDDSPGIFAHSCALPAPHGKESGARMRFREPSPAEEAAAAARLSPSGSVSDMTNSSDDERTRAARRPAAAGAGQAVGLQRDCDGSRGGRRRHSGEASAGAAASPSASPPERTQRSAFGLRGYRENEEKRRSWGGKRGREASAQTSPAHPRPPPADAKRPRQDERERGDSEARGRDSDVGRNAELAAGGLSPGSFSSFLSSPAVELPRGADEDGRGRGGCEAGEGRSRGDSLSVAKKQEERRRKAFDLFKRTAFQGAGGVEPTRNASGESETQCADERGGASEVPTKGTGSASSRPAPGPEVTGEPEEEAVRTGYANEAEEGLAARRHAADRGAPGGGSAGGAARSCRHEARGGETSLPAGGERASSVTTEEQRRFFLPSVQSSLSSPGAPGEGAGGYRPADEDDARDRKRRREKGDARAAEGHRRACRGKDPERDSAARDAARQRRREREREAERSDAGRREDGGRAGCQEAGGAGASSRHRADRDGFPEDRRWSEKDGDFRTRSSSRSVSPFSLLHHDGARRGGSDLERKHSRPPSWGMPAGAKEDARLLPAYLSPALYPPAFADARACEDEERRREGEREAGSREGLSGGGGYASRYRGRGDDGAFASSFSSHLARDRHARRDREEAENDRDARARRKKSEAAAGYYGSYASHASDSGASRGREEKREARRGRERGDGPREDEEERRGDRERDNEQQHGGSGKAGGGEDDPRGRRRVLAESFERKPDARASLKLRSSDATFASSAEPSGRDLHAAGASRPAPASGAATECACGLRQTAGEEEHRSGRAGTLQATGGEPPRASTRGRTAEASRAGETKDERRKFSRASGAVGKGKATASMRESDEEQKTVAETTRADPAPGVAMASQVCLPAGARVWGERRGREEVKRSERSGARRRRRGREARGDEQLEGVCCGGRASRESL</sequence>
<evidence type="ECO:0000256" key="5">
    <source>
        <dbReference type="ARBA" id="ARBA00022777"/>
    </source>
</evidence>
<name>A0A2A9MP57_BESBE</name>
<accession>A0A2A9MP57</accession>
<evidence type="ECO:0000256" key="13">
    <source>
        <dbReference type="SAM" id="SignalP"/>
    </source>
</evidence>
<proteinExistence type="inferred from homology"/>
<feature type="compositionally biased region" description="Low complexity" evidence="12">
    <location>
        <begin position="323"/>
        <end position="332"/>
    </location>
</feature>
<feature type="region of interest" description="Disordered" evidence="12">
    <location>
        <begin position="1693"/>
        <end position="2051"/>
    </location>
</feature>
<dbReference type="FunFam" id="1.10.510.10:FF:000624">
    <property type="entry name" value="Mitogen-activated protein kinase"/>
    <property type="match status" value="1"/>
</dbReference>
<keyword evidence="13" id="KW-0732">Signal</keyword>
<feature type="region of interest" description="Disordered" evidence="12">
    <location>
        <begin position="297"/>
        <end position="373"/>
    </location>
</feature>
<dbReference type="Proteomes" id="UP000224006">
    <property type="component" value="Chromosome I"/>
</dbReference>
<comment type="subunit">
    <text evidence="7">May form a complex composed of at least the catalytic subunit CRK2 and a cyclin.</text>
</comment>
<evidence type="ECO:0000256" key="4">
    <source>
        <dbReference type="ARBA" id="ARBA00022741"/>
    </source>
</evidence>
<feature type="region of interest" description="Disordered" evidence="12">
    <location>
        <begin position="937"/>
        <end position="1671"/>
    </location>
</feature>
<evidence type="ECO:0000256" key="6">
    <source>
        <dbReference type="ARBA" id="ARBA00022840"/>
    </source>
</evidence>
<feature type="compositionally biased region" description="Basic and acidic residues" evidence="12">
    <location>
        <begin position="1803"/>
        <end position="1825"/>
    </location>
</feature>
<feature type="region of interest" description="Disordered" evidence="12">
    <location>
        <begin position="195"/>
        <end position="249"/>
    </location>
</feature>
<feature type="compositionally biased region" description="Polar residues" evidence="12">
    <location>
        <begin position="443"/>
        <end position="454"/>
    </location>
</feature>
<feature type="compositionally biased region" description="Basic and acidic residues" evidence="12">
    <location>
        <begin position="361"/>
        <end position="370"/>
    </location>
</feature>
<feature type="compositionally biased region" description="Pro residues" evidence="12">
    <location>
        <begin position="426"/>
        <end position="442"/>
    </location>
</feature>
<feature type="compositionally biased region" description="Basic and acidic residues" evidence="12">
    <location>
        <begin position="1743"/>
        <end position="1762"/>
    </location>
</feature>
<dbReference type="PROSITE" id="PS00108">
    <property type="entry name" value="PROTEIN_KINASE_ST"/>
    <property type="match status" value="1"/>
</dbReference>
<dbReference type="Pfam" id="PF00069">
    <property type="entry name" value="Pkinase"/>
    <property type="match status" value="1"/>
</dbReference>
<feature type="compositionally biased region" description="Low complexity" evidence="12">
    <location>
        <begin position="1883"/>
        <end position="1896"/>
    </location>
</feature>
<dbReference type="PANTHER" id="PTHR24056:SF546">
    <property type="entry name" value="CYCLIN-DEPENDENT KINASE 12"/>
    <property type="match status" value="1"/>
</dbReference>
<feature type="compositionally biased region" description="Basic and acidic residues" evidence="12">
    <location>
        <begin position="1643"/>
        <end position="1657"/>
    </location>
</feature>
<feature type="compositionally biased region" description="Low complexity" evidence="12">
    <location>
        <begin position="1222"/>
        <end position="1237"/>
    </location>
</feature>
<feature type="compositionally biased region" description="Basic residues" evidence="12">
    <location>
        <begin position="300"/>
        <end position="309"/>
    </location>
</feature>
<comment type="similarity">
    <text evidence="1">Belongs to the protein kinase superfamily. CMGC Ser/Thr protein kinase family. CDC2/CDKX subfamily.</text>
</comment>
<feature type="region of interest" description="Disordered" evidence="12">
    <location>
        <begin position="47"/>
        <end position="74"/>
    </location>
</feature>
<feature type="compositionally biased region" description="Basic and acidic residues" evidence="12">
    <location>
        <begin position="977"/>
        <end position="1002"/>
    </location>
</feature>
<dbReference type="InterPro" id="IPR017441">
    <property type="entry name" value="Protein_kinase_ATP_BS"/>
</dbReference>
<reference evidence="15 16" key="1">
    <citation type="submission" date="2017-09" db="EMBL/GenBank/DDBJ databases">
        <title>Genome sequencing of Besnoitia besnoiti strain Bb-Ger1.</title>
        <authorList>
            <person name="Schares G."/>
            <person name="Venepally P."/>
            <person name="Lorenzi H.A."/>
        </authorList>
    </citation>
    <scope>NUCLEOTIDE SEQUENCE [LARGE SCALE GENOMIC DNA]</scope>
    <source>
        <strain evidence="15 16">Bb-Ger1</strain>
    </source>
</reference>
<dbReference type="InterPro" id="IPR011009">
    <property type="entry name" value="Kinase-like_dom_sf"/>
</dbReference>
<feature type="compositionally biased region" description="Basic and acidic residues" evidence="12">
    <location>
        <begin position="1935"/>
        <end position="1950"/>
    </location>
</feature>
<feature type="compositionally biased region" description="Basic and acidic residues" evidence="12">
    <location>
        <begin position="1608"/>
        <end position="1630"/>
    </location>
</feature>
<organism evidence="15 16">
    <name type="scientific">Besnoitia besnoiti</name>
    <name type="common">Apicomplexan protozoan</name>
    <dbReference type="NCBI Taxonomy" id="94643"/>
    <lineage>
        <taxon>Eukaryota</taxon>
        <taxon>Sar</taxon>
        <taxon>Alveolata</taxon>
        <taxon>Apicomplexa</taxon>
        <taxon>Conoidasida</taxon>
        <taxon>Coccidia</taxon>
        <taxon>Eucoccidiorida</taxon>
        <taxon>Eimeriorina</taxon>
        <taxon>Sarcocystidae</taxon>
        <taxon>Besnoitia</taxon>
    </lineage>
</organism>
<keyword evidence="16" id="KW-1185">Reference proteome</keyword>
<keyword evidence="4 11" id="KW-0547">Nucleotide-binding</keyword>
<dbReference type="Gene3D" id="3.30.200.20">
    <property type="entry name" value="Phosphorylase Kinase, domain 1"/>
    <property type="match status" value="2"/>
</dbReference>
<feature type="compositionally biased region" description="Polar residues" evidence="12">
    <location>
        <begin position="1866"/>
        <end position="1875"/>
    </location>
</feature>
<feature type="region of interest" description="Disordered" evidence="12">
    <location>
        <begin position="425"/>
        <end position="477"/>
    </location>
</feature>
<dbReference type="GeneID" id="40305500"/>
<keyword evidence="2" id="KW-0723">Serine/threonine-protein kinase</keyword>
<dbReference type="PANTHER" id="PTHR24056">
    <property type="entry name" value="CELL DIVISION PROTEIN KINASE"/>
    <property type="match status" value="1"/>
</dbReference>
<keyword evidence="3" id="KW-0808">Transferase</keyword>
<feature type="compositionally biased region" description="Basic and acidic residues" evidence="12">
    <location>
        <begin position="1334"/>
        <end position="1355"/>
    </location>
</feature>
<evidence type="ECO:0000259" key="14">
    <source>
        <dbReference type="PROSITE" id="PS50011"/>
    </source>
</evidence>
<dbReference type="EMBL" id="NWUJ01000001">
    <property type="protein sequence ID" value="PFH38096.1"/>
    <property type="molecule type" value="Genomic_DNA"/>
</dbReference>
<feature type="compositionally biased region" description="Basic and acidic residues" evidence="12">
    <location>
        <begin position="1695"/>
        <end position="1712"/>
    </location>
</feature>
<protein>
    <recommendedName>
        <fullName evidence="8">Cyclin-dependent kinase 2 homolog</fullName>
    </recommendedName>
    <alternativeName>
        <fullName evidence="9">Cell division control protein 2 homolog</fullName>
    </alternativeName>
    <alternativeName>
        <fullName evidence="10">cdc2-related kinase 2</fullName>
    </alternativeName>
</protein>
<dbReference type="GO" id="GO:0032968">
    <property type="term" value="P:positive regulation of transcription elongation by RNA polymerase II"/>
    <property type="evidence" value="ECO:0007669"/>
    <property type="project" value="TreeGrafter"/>
</dbReference>
<feature type="compositionally biased region" description="Basic and acidic residues" evidence="12">
    <location>
        <begin position="1838"/>
        <end position="1859"/>
    </location>
</feature>
<feature type="compositionally biased region" description="Polar residues" evidence="12">
    <location>
        <begin position="1390"/>
        <end position="1399"/>
    </location>
</feature>
<evidence type="ECO:0000313" key="15">
    <source>
        <dbReference type="EMBL" id="PFH38096.1"/>
    </source>
</evidence>
<evidence type="ECO:0000256" key="8">
    <source>
        <dbReference type="ARBA" id="ARBA00039612"/>
    </source>
</evidence>
<feature type="compositionally biased region" description="Low complexity" evidence="12">
    <location>
        <begin position="1193"/>
        <end position="1204"/>
    </location>
</feature>
<evidence type="ECO:0000256" key="3">
    <source>
        <dbReference type="ARBA" id="ARBA00022679"/>
    </source>
</evidence>
<dbReference type="STRING" id="94643.A0A2A9MP57"/>
<evidence type="ECO:0000256" key="7">
    <source>
        <dbReference type="ARBA" id="ARBA00038543"/>
    </source>
</evidence>
<comment type="caution">
    <text evidence="15">The sequence shown here is derived from an EMBL/GenBank/DDBJ whole genome shotgun (WGS) entry which is preliminary data.</text>
</comment>
<dbReference type="GO" id="GO:0008353">
    <property type="term" value="F:RNA polymerase II CTD heptapeptide repeat kinase activity"/>
    <property type="evidence" value="ECO:0007669"/>
    <property type="project" value="TreeGrafter"/>
</dbReference>
<evidence type="ECO:0000256" key="12">
    <source>
        <dbReference type="SAM" id="MobiDB-lite"/>
    </source>
</evidence>
<dbReference type="SMART" id="SM00220">
    <property type="entry name" value="S_TKc"/>
    <property type="match status" value="1"/>
</dbReference>
<dbReference type="GO" id="GO:0000307">
    <property type="term" value="C:cyclin-dependent protein kinase holoenzyme complex"/>
    <property type="evidence" value="ECO:0007669"/>
    <property type="project" value="TreeGrafter"/>
</dbReference>
<evidence type="ECO:0000256" key="11">
    <source>
        <dbReference type="PROSITE-ProRule" id="PRU10141"/>
    </source>
</evidence>
<feature type="compositionally biased region" description="Low complexity" evidence="12">
    <location>
        <begin position="1311"/>
        <end position="1329"/>
    </location>
</feature>
<feature type="compositionally biased region" description="Low complexity" evidence="12">
    <location>
        <begin position="62"/>
        <end position="73"/>
    </location>
</feature>
<feature type="compositionally biased region" description="Basic and acidic residues" evidence="12">
    <location>
        <begin position="1018"/>
        <end position="1057"/>
    </location>
</feature>
<feature type="signal peptide" evidence="13">
    <location>
        <begin position="1"/>
        <end position="40"/>
    </location>
</feature>
<feature type="chain" id="PRO_5012879929" description="Cyclin-dependent kinase 2 homolog" evidence="13">
    <location>
        <begin position="41"/>
        <end position="2051"/>
    </location>
</feature>
<dbReference type="SUPFAM" id="SSF56112">
    <property type="entry name" value="Protein kinase-like (PK-like)"/>
    <property type="match status" value="1"/>
</dbReference>
<feature type="compositionally biased region" description="Basic and acidic residues" evidence="12">
    <location>
        <begin position="1145"/>
        <end position="1159"/>
    </location>
</feature>
<dbReference type="RefSeq" id="XP_029222105.1">
    <property type="nucleotide sequence ID" value="XM_029359192.1"/>
</dbReference>
<dbReference type="InterPro" id="IPR050108">
    <property type="entry name" value="CDK"/>
</dbReference>
<dbReference type="InterPro" id="IPR008271">
    <property type="entry name" value="Ser/Thr_kinase_AS"/>
</dbReference>
<feature type="compositionally biased region" description="Low complexity" evidence="12">
    <location>
        <begin position="1771"/>
        <end position="1789"/>
    </location>
</feature>
<dbReference type="KEGG" id="bbes:BESB_004370"/>
<dbReference type="VEuPathDB" id="ToxoDB:BESB_004370"/>
<dbReference type="Gene3D" id="1.10.510.10">
    <property type="entry name" value="Transferase(Phosphotransferase) domain 1"/>
    <property type="match status" value="1"/>
</dbReference>
<feature type="compositionally biased region" description="Basic and acidic residues" evidence="12">
    <location>
        <begin position="1540"/>
        <end position="1592"/>
    </location>
</feature>
<feature type="compositionally biased region" description="Low complexity" evidence="12">
    <location>
        <begin position="1631"/>
        <end position="1641"/>
    </location>
</feature>
<feature type="compositionally biased region" description="Low complexity" evidence="12">
    <location>
        <begin position="1161"/>
        <end position="1173"/>
    </location>
</feature>
<evidence type="ECO:0000256" key="10">
    <source>
        <dbReference type="ARBA" id="ARBA00042858"/>
    </source>
</evidence>
<dbReference type="PROSITE" id="PS00107">
    <property type="entry name" value="PROTEIN_KINASE_ATP"/>
    <property type="match status" value="1"/>
</dbReference>